<evidence type="ECO:0000256" key="1">
    <source>
        <dbReference type="SAM" id="Phobius"/>
    </source>
</evidence>
<feature type="transmembrane region" description="Helical" evidence="1">
    <location>
        <begin position="342"/>
        <end position="359"/>
    </location>
</feature>
<feature type="transmembrane region" description="Helical" evidence="1">
    <location>
        <begin position="21"/>
        <end position="39"/>
    </location>
</feature>
<dbReference type="AlphaFoldDB" id="J9H140"/>
<keyword evidence="1" id="KW-0812">Transmembrane</keyword>
<feature type="transmembrane region" description="Helical" evidence="1">
    <location>
        <begin position="233"/>
        <end position="252"/>
    </location>
</feature>
<keyword evidence="3" id="KW-0808">Transferase</keyword>
<name>J9H140_9ZZZZ</name>
<feature type="transmembrane region" description="Helical" evidence="1">
    <location>
        <begin position="76"/>
        <end position="96"/>
    </location>
</feature>
<feature type="transmembrane region" description="Helical" evidence="1">
    <location>
        <begin position="175"/>
        <end position="192"/>
    </location>
</feature>
<sequence>MSYPSIVFHIMPDTRFSILKALAILLVVLSHAGISGWLSGVVYSFHVPVFFLCAGYFFHTKYLADERTYVVHRVRGIYFPFLRWSILFLLLHNLFFSLGILSETYGNAAGGVPHPYTWHQAMQHLWSIVFNMSGYDPFLGGAFWFFRAYLLASFGFLLLFKLLRFTHRFDNNIQAGWGIFGVAMGLITWKITEGLTLTGVAQGGYRELMGIGLMALGFLMRQYEVLTRLNWKVAAGALALLLLSASFFPTSMAWNPDFATFISLPLPAVTGFLVLLYIAQWLNGKEGWVKRGLSYIGTHTLYIFAFHLLAFKVVSALKVAWYDLPWEAVGGHPVVNQPANNVLWVLLYLLAGVPLPLLGQRVYAYVAARVTLTQQEVVDYLVIGFKVLGKLCFLLCLILIRLLKRAYQSVVRGMKEIIAASNPKDE</sequence>
<feature type="transmembrane region" description="Helical" evidence="1">
    <location>
        <begin position="204"/>
        <end position="221"/>
    </location>
</feature>
<keyword evidence="1" id="KW-0472">Membrane</keyword>
<reference evidence="3" key="1">
    <citation type="journal article" date="2012" name="PLoS ONE">
        <title>Gene sets for utilization of primary and secondary nutrition supplies in the distal gut of endangered iberian lynx.</title>
        <authorList>
            <person name="Alcaide M."/>
            <person name="Messina E."/>
            <person name="Richter M."/>
            <person name="Bargiela R."/>
            <person name="Peplies J."/>
            <person name="Huws S.A."/>
            <person name="Newbold C.J."/>
            <person name="Golyshin P.N."/>
            <person name="Simon M.A."/>
            <person name="Lopez G."/>
            <person name="Yakimov M.M."/>
            <person name="Ferrer M."/>
        </authorList>
    </citation>
    <scope>NUCLEOTIDE SEQUENCE</scope>
</reference>
<comment type="caution">
    <text evidence="3">The sequence shown here is derived from an EMBL/GenBank/DDBJ whole genome shotgun (WGS) entry which is preliminary data.</text>
</comment>
<dbReference type="Pfam" id="PF01757">
    <property type="entry name" value="Acyl_transf_3"/>
    <property type="match status" value="1"/>
</dbReference>
<feature type="transmembrane region" description="Helical" evidence="1">
    <location>
        <begin position="380"/>
        <end position="403"/>
    </location>
</feature>
<feature type="transmembrane region" description="Helical" evidence="1">
    <location>
        <begin position="45"/>
        <end position="64"/>
    </location>
</feature>
<keyword evidence="1" id="KW-1133">Transmembrane helix</keyword>
<evidence type="ECO:0000259" key="2">
    <source>
        <dbReference type="Pfam" id="PF01757"/>
    </source>
</evidence>
<organism evidence="3">
    <name type="scientific">gut metagenome</name>
    <dbReference type="NCBI Taxonomy" id="749906"/>
    <lineage>
        <taxon>unclassified sequences</taxon>
        <taxon>metagenomes</taxon>
        <taxon>organismal metagenomes</taxon>
    </lineage>
</organism>
<feature type="transmembrane region" description="Helical" evidence="1">
    <location>
        <begin position="258"/>
        <end position="279"/>
    </location>
</feature>
<feature type="transmembrane region" description="Helical" evidence="1">
    <location>
        <begin position="300"/>
        <end position="322"/>
    </location>
</feature>
<keyword evidence="3" id="KW-0012">Acyltransferase</keyword>
<protein>
    <submittedName>
        <fullName evidence="3">Acyltransferase family protein</fullName>
    </submittedName>
</protein>
<dbReference type="EMBL" id="AMCI01000983">
    <property type="protein sequence ID" value="EJX07075.1"/>
    <property type="molecule type" value="Genomic_DNA"/>
</dbReference>
<gene>
    <name evidence="3" type="ORF">EVA_04815</name>
</gene>
<proteinExistence type="predicted"/>
<feature type="domain" description="Acyltransferase 3" evidence="2">
    <location>
        <begin position="17"/>
        <end position="358"/>
    </location>
</feature>
<evidence type="ECO:0000313" key="3">
    <source>
        <dbReference type="EMBL" id="EJX07075.1"/>
    </source>
</evidence>
<dbReference type="GO" id="GO:0016747">
    <property type="term" value="F:acyltransferase activity, transferring groups other than amino-acyl groups"/>
    <property type="evidence" value="ECO:0007669"/>
    <property type="project" value="InterPro"/>
</dbReference>
<accession>J9H140</accession>
<feature type="transmembrane region" description="Helical" evidence="1">
    <location>
        <begin position="142"/>
        <end position="163"/>
    </location>
</feature>
<dbReference type="InterPro" id="IPR002656">
    <property type="entry name" value="Acyl_transf_3_dom"/>
</dbReference>